<proteinExistence type="predicted"/>
<sequence length="159" mass="18527">MDLEKIMALSIAVQLSKKISKRIANQTERYLQSFGEDTVTTKPLKNVWDDICYKFQTEEFCGKVYESMVVEYVGSLVDALEDYEFNALYLQIESLRTILADSAKSTTSDIDKQSSISMRFFKDRVILYLIEEYVYKRAKGYTNKRLRKAIPSLKEIEKN</sequence>
<dbReference type="RefSeq" id="WP_404672409.1">
    <property type="nucleotide sequence ID" value="NZ_JBJDPD010000031.1"/>
</dbReference>
<evidence type="ECO:0000313" key="1">
    <source>
        <dbReference type="EMBL" id="MFK4002103.1"/>
    </source>
</evidence>
<dbReference type="EMBL" id="JBJDPD010000031">
    <property type="protein sequence ID" value="MFK4002103.1"/>
    <property type="molecule type" value="Genomic_DNA"/>
</dbReference>
<gene>
    <name evidence="1" type="ORF">ACI2I3_12240</name>
</gene>
<protein>
    <submittedName>
        <fullName evidence="1">Uncharacterized protein</fullName>
    </submittedName>
</protein>
<evidence type="ECO:0000313" key="2">
    <source>
        <dbReference type="Proteomes" id="UP001620234"/>
    </source>
</evidence>
<name>A0ABW8LDV8_9GAMM</name>
<reference evidence="1 2" key="1">
    <citation type="submission" date="2024-11" db="EMBL/GenBank/DDBJ databases">
        <title>The Natural Products Discovery Center: Release of the First 8490 Sequenced Strains for Exploring Actinobacteria Biosynthetic Diversity.</title>
        <authorList>
            <person name="Kalkreuter E."/>
            <person name="Kautsar S.A."/>
            <person name="Yang D."/>
            <person name="Bader C.D."/>
            <person name="Teijaro C.N."/>
            <person name="Fluegel L."/>
            <person name="Davis C.M."/>
            <person name="Simpson J.R."/>
            <person name="Lauterbach L."/>
            <person name="Steele A.D."/>
            <person name="Gui C."/>
            <person name="Meng S."/>
            <person name="Li G."/>
            <person name="Viehrig K."/>
            <person name="Ye F."/>
            <person name="Su P."/>
            <person name="Kiefer A.F."/>
            <person name="Nichols A."/>
            <person name="Cepeda A.J."/>
            <person name="Yan W."/>
            <person name="Fan B."/>
            <person name="Jiang Y."/>
            <person name="Adhikari A."/>
            <person name="Zheng C.-J."/>
            <person name="Schuster L."/>
            <person name="Cowan T.M."/>
            <person name="Smanski M.J."/>
            <person name="Chevrette M.G."/>
            <person name="De Carvalho L.P.S."/>
            <person name="Shen B."/>
        </authorList>
    </citation>
    <scope>NUCLEOTIDE SEQUENCE [LARGE SCALE GENOMIC DNA]</scope>
    <source>
        <strain evidence="1 2">NPDC077433</strain>
    </source>
</reference>
<dbReference type="Proteomes" id="UP001620234">
    <property type="component" value="Unassembled WGS sequence"/>
</dbReference>
<keyword evidence="2" id="KW-1185">Reference proteome</keyword>
<accession>A0ABW8LDV8</accession>
<organism evidence="1 2">
    <name type="scientific">Psychrobacter namhaensis</name>
    <dbReference type="NCBI Taxonomy" id="292734"/>
    <lineage>
        <taxon>Bacteria</taxon>
        <taxon>Pseudomonadati</taxon>
        <taxon>Pseudomonadota</taxon>
        <taxon>Gammaproteobacteria</taxon>
        <taxon>Moraxellales</taxon>
        <taxon>Moraxellaceae</taxon>
        <taxon>Psychrobacter</taxon>
    </lineage>
</organism>
<comment type="caution">
    <text evidence="1">The sequence shown here is derived from an EMBL/GenBank/DDBJ whole genome shotgun (WGS) entry which is preliminary data.</text>
</comment>